<keyword evidence="10" id="KW-1185">Reference proteome</keyword>
<dbReference type="InterPro" id="IPR043133">
    <property type="entry name" value="GTP-CH-I_C/QueF"/>
</dbReference>
<keyword evidence="6" id="KW-0547">Nucleotide-binding</keyword>
<gene>
    <name evidence="6 9" type="primary">folE</name>
    <name evidence="9" type="ORF">HLB09_10700</name>
</gene>
<dbReference type="AlphaFoldDB" id="A0A849BRT9"/>
<evidence type="ECO:0000256" key="5">
    <source>
        <dbReference type="ARBA" id="ARBA00022801"/>
    </source>
</evidence>
<keyword evidence="6" id="KW-0479">Metal-binding</keyword>
<dbReference type="GO" id="GO:0006729">
    <property type="term" value="P:tetrahydrobiopterin biosynthetic process"/>
    <property type="evidence" value="ECO:0007669"/>
    <property type="project" value="TreeGrafter"/>
</dbReference>
<dbReference type="NCBIfam" id="NF006826">
    <property type="entry name" value="PRK09347.1-3"/>
    <property type="match status" value="1"/>
</dbReference>
<proteinExistence type="inferred from homology"/>
<dbReference type="InterPro" id="IPR020602">
    <property type="entry name" value="GTP_CycHdrlase_I_dom"/>
</dbReference>
<evidence type="ECO:0000313" key="10">
    <source>
        <dbReference type="Proteomes" id="UP000555552"/>
    </source>
</evidence>
<dbReference type="PANTHER" id="PTHR11109">
    <property type="entry name" value="GTP CYCLOHYDROLASE I"/>
    <property type="match status" value="1"/>
</dbReference>
<evidence type="ECO:0000256" key="1">
    <source>
        <dbReference type="ARBA" id="ARBA00001052"/>
    </source>
</evidence>
<dbReference type="GO" id="GO:0005737">
    <property type="term" value="C:cytoplasm"/>
    <property type="evidence" value="ECO:0007669"/>
    <property type="project" value="TreeGrafter"/>
</dbReference>
<accession>A0A849BRT9</accession>
<keyword evidence="6" id="KW-0342">GTP-binding</keyword>
<comment type="subunit">
    <text evidence="6">Homopolymer.</text>
</comment>
<name>A0A849BRT9_9ACTN</name>
<evidence type="ECO:0000256" key="6">
    <source>
        <dbReference type="HAMAP-Rule" id="MF_00223"/>
    </source>
</evidence>
<dbReference type="Gene3D" id="3.30.1130.10">
    <property type="match status" value="1"/>
</dbReference>
<feature type="binding site" evidence="6">
    <location>
        <position position="107"/>
    </location>
    <ligand>
        <name>Zn(2+)</name>
        <dbReference type="ChEBI" id="CHEBI:29105"/>
    </ligand>
</feature>
<dbReference type="Proteomes" id="UP000555552">
    <property type="component" value="Unassembled WGS sequence"/>
</dbReference>
<feature type="region of interest" description="Disordered" evidence="7">
    <location>
        <begin position="1"/>
        <end position="33"/>
    </location>
</feature>
<keyword evidence="5 6" id="KW-0378">Hydrolase</keyword>
<feature type="binding site" evidence="6">
    <location>
        <position position="110"/>
    </location>
    <ligand>
        <name>Zn(2+)</name>
        <dbReference type="ChEBI" id="CHEBI:29105"/>
    </ligand>
</feature>
<dbReference type="SUPFAM" id="SSF55620">
    <property type="entry name" value="Tetrahydrobiopterin biosynthesis enzymes-like"/>
    <property type="match status" value="1"/>
</dbReference>
<dbReference type="PANTHER" id="PTHR11109:SF7">
    <property type="entry name" value="GTP CYCLOHYDROLASE 1"/>
    <property type="match status" value="1"/>
</dbReference>
<feature type="domain" description="GTP cyclohydrolase I" evidence="8">
    <location>
        <begin position="39"/>
        <end position="215"/>
    </location>
</feature>
<dbReference type="NCBIfam" id="NF006825">
    <property type="entry name" value="PRK09347.1-2"/>
    <property type="match status" value="1"/>
</dbReference>
<dbReference type="GO" id="GO:0005525">
    <property type="term" value="F:GTP binding"/>
    <property type="evidence" value="ECO:0007669"/>
    <property type="project" value="UniProtKB-KW"/>
</dbReference>
<dbReference type="GO" id="GO:0008270">
    <property type="term" value="F:zinc ion binding"/>
    <property type="evidence" value="ECO:0007669"/>
    <property type="project" value="UniProtKB-UniRule"/>
</dbReference>
<comment type="similarity">
    <text evidence="3 6">Belongs to the GTP cyclohydrolase I family.</text>
</comment>
<dbReference type="InterPro" id="IPR001474">
    <property type="entry name" value="GTP_CycHdrlase_I"/>
</dbReference>
<keyword evidence="6" id="KW-0862">Zinc</keyword>
<evidence type="ECO:0000256" key="7">
    <source>
        <dbReference type="SAM" id="MobiDB-lite"/>
    </source>
</evidence>
<dbReference type="PROSITE" id="PS00860">
    <property type="entry name" value="GTP_CYCLOHYDROL_1_2"/>
    <property type="match status" value="1"/>
</dbReference>
<reference evidence="9 10" key="1">
    <citation type="submission" date="2020-05" db="EMBL/GenBank/DDBJ databases">
        <title>MicrobeNet Type strains.</title>
        <authorList>
            <person name="Nicholson A.C."/>
        </authorList>
    </citation>
    <scope>NUCLEOTIDE SEQUENCE [LARGE SCALE GENOMIC DNA]</scope>
    <source>
        <strain evidence="9 10">JCM 14547</strain>
    </source>
</reference>
<keyword evidence="4 6" id="KW-0554">One-carbon metabolism</keyword>
<dbReference type="InterPro" id="IPR043134">
    <property type="entry name" value="GTP-CH-I_N"/>
</dbReference>
<dbReference type="NCBIfam" id="TIGR00063">
    <property type="entry name" value="folE"/>
    <property type="match status" value="1"/>
</dbReference>
<evidence type="ECO:0000256" key="2">
    <source>
        <dbReference type="ARBA" id="ARBA00005080"/>
    </source>
</evidence>
<dbReference type="EC" id="3.5.4.16" evidence="6"/>
<protein>
    <recommendedName>
        <fullName evidence="6">GTP cyclohydrolase 1</fullName>
        <ecNumber evidence="6">3.5.4.16</ecNumber>
    </recommendedName>
    <alternativeName>
        <fullName evidence="6">GTP cyclohydrolase I</fullName>
        <shortName evidence="6">GTP-CH-I</shortName>
    </alternativeName>
</protein>
<dbReference type="Gene3D" id="1.10.286.10">
    <property type="match status" value="1"/>
</dbReference>
<dbReference type="PROSITE" id="PS00859">
    <property type="entry name" value="GTP_CYCLOHYDROL_1_1"/>
    <property type="match status" value="1"/>
</dbReference>
<organism evidence="9 10">
    <name type="scientific">Pseudokineococcus marinus</name>
    <dbReference type="NCBI Taxonomy" id="351215"/>
    <lineage>
        <taxon>Bacteria</taxon>
        <taxon>Bacillati</taxon>
        <taxon>Actinomycetota</taxon>
        <taxon>Actinomycetes</taxon>
        <taxon>Kineosporiales</taxon>
        <taxon>Kineosporiaceae</taxon>
        <taxon>Pseudokineococcus</taxon>
    </lineage>
</organism>
<feature type="binding site" evidence="6">
    <location>
        <position position="180"/>
    </location>
    <ligand>
        <name>Zn(2+)</name>
        <dbReference type="ChEBI" id="CHEBI:29105"/>
    </ligand>
</feature>
<dbReference type="GO" id="GO:0003934">
    <property type="term" value="F:GTP cyclohydrolase I activity"/>
    <property type="evidence" value="ECO:0007669"/>
    <property type="project" value="UniProtKB-UniRule"/>
</dbReference>
<comment type="pathway">
    <text evidence="2 6">Cofactor biosynthesis; 7,8-dihydroneopterin triphosphate biosynthesis; 7,8-dihydroneopterin triphosphate from GTP: step 1/1.</text>
</comment>
<dbReference type="Pfam" id="PF01227">
    <property type="entry name" value="GTP_cyclohydroI"/>
    <property type="match status" value="1"/>
</dbReference>
<dbReference type="InterPro" id="IPR018234">
    <property type="entry name" value="GTP_CycHdrlase_I_CS"/>
</dbReference>
<dbReference type="GO" id="GO:0046654">
    <property type="term" value="P:tetrahydrofolate biosynthetic process"/>
    <property type="evidence" value="ECO:0007669"/>
    <property type="project" value="UniProtKB-UniRule"/>
</dbReference>
<evidence type="ECO:0000256" key="3">
    <source>
        <dbReference type="ARBA" id="ARBA00008085"/>
    </source>
</evidence>
<evidence type="ECO:0000256" key="4">
    <source>
        <dbReference type="ARBA" id="ARBA00022563"/>
    </source>
</evidence>
<dbReference type="FunFam" id="1.10.286.10:FF:000001">
    <property type="entry name" value="GTP cyclohydrolase 1"/>
    <property type="match status" value="1"/>
</dbReference>
<dbReference type="UniPathway" id="UPA00848">
    <property type="reaction ID" value="UER00151"/>
</dbReference>
<sequence length="218" mass="23394">MSVGDRGEGPGASGSRIGRLETEALTAPSPRPFDAARAEAAVRELLAAVGEDPERDGLRDTPARVARMYAEVLGGLHEDAADVLSTSFDLGHDELVLVRDIEVHSLCEHHLVPFHGVAHVGYVPAADGRITGLSKLARLVDVFARRPQVQERLTTQVADALVAHLQPRGVIVVVECEHLCMSMRGVRKAGARTITSAMRGQLRDPATRAEALSLIHGR</sequence>
<comment type="caution">
    <text evidence="9">The sequence shown here is derived from an EMBL/GenBank/DDBJ whole genome shotgun (WGS) entry which is preliminary data.</text>
</comment>
<dbReference type="HAMAP" id="MF_00223">
    <property type="entry name" value="FolE"/>
    <property type="match status" value="1"/>
</dbReference>
<evidence type="ECO:0000259" key="8">
    <source>
        <dbReference type="Pfam" id="PF01227"/>
    </source>
</evidence>
<comment type="catalytic activity">
    <reaction evidence="1 6">
        <text>GTP + H2O = 7,8-dihydroneopterin 3'-triphosphate + formate + H(+)</text>
        <dbReference type="Rhea" id="RHEA:17473"/>
        <dbReference type="ChEBI" id="CHEBI:15377"/>
        <dbReference type="ChEBI" id="CHEBI:15378"/>
        <dbReference type="ChEBI" id="CHEBI:15740"/>
        <dbReference type="ChEBI" id="CHEBI:37565"/>
        <dbReference type="ChEBI" id="CHEBI:58462"/>
        <dbReference type="EC" id="3.5.4.16"/>
    </reaction>
</comment>
<dbReference type="GO" id="GO:0006730">
    <property type="term" value="P:one-carbon metabolic process"/>
    <property type="evidence" value="ECO:0007669"/>
    <property type="project" value="UniProtKB-UniRule"/>
</dbReference>
<dbReference type="EMBL" id="JABEMA010000159">
    <property type="protein sequence ID" value="NNH23552.1"/>
    <property type="molecule type" value="Genomic_DNA"/>
</dbReference>
<evidence type="ECO:0000313" key="9">
    <source>
        <dbReference type="EMBL" id="NNH23552.1"/>
    </source>
</evidence>
<dbReference type="FunFam" id="3.30.1130.10:FF:000001">
    <property type="entry name" value="GTP cyclohydrolase 1"/>
    <property type="match status" value="1"/>
</dbReference>